<accession>A0A4Q2T1T3</accession>
<organism evidence="2 3">
    <name type="scientific">Ciceribacter ferrooxidans</name>
    <dbReference type="NCBI Taxonomy" id="2509717"/>
    <lineage>
        <taxon>Bacteria</taxon>
        <taxon>Pseudomonadati</taxon>
        <taxon>Pseudomonadota</taxon>
        <taxon>Alphaproteobacteria</taxon>
        <taxon>Hyphomicrobiales</taxon>
        <taxon>Rhizobiaceae</taxon>
        <taxon>Ciceribacter</taxon>
    </lineage>
</organism>
<dbReference type="Proteomes" id="UP000291088">
    <property type="component" value="Unassembled WGS sequence"/>
</dbReference>
<dbReference type="AlphaFoldDB" id="A0A4Q2T1T3"/>
<dbReference type="SUPFAM" id="SSF54427">
    <property type="entry name" value="NTF2-like"/>
    <property type="match status" value="1"/>
</dbReference>
<keyword evidence="3" id="KW-1185">Reference proteome</keyword>
<reference evidence="2 3" key="1">
    <citation type="submission" date="2019-01" db="EMBL/GenBank/DDBJ databases">
        <authorList>
            <person name="Deng T."/>
        </authorList>
    </citation>
    <scope>NUCLEOTIDE SEQUENCE [LARGE SCALE GENOMIC DNA]</scope>
    <source>
        <strain evidence="2 3">F8825</strain>
    </source>
</reference>
<proteinExistence type="predicted"/>
<dbReference type="OrthoDB" id="667202at2"/>
<dbReference type="RefSeq" id="WP_129332325.1">
    <property type="nucleotide sequence ID" value="NZ_SDVB01000238.1"/>
</dbReference>
<evidence type="ECO:0000259" key="1">
    <source>
        <dbReference type="Pfam" id="PF14534"/>
    </source>
</evidence>
<comment type="caution">
    <text evidence="2">The sequence shown here is derived from an EMBL/GenBank/DDBJ whole genome shotgun (WGS) entry which is preliminary data.</text>
</comment>
<dbReference type="EMBL" id="SDVB01000238">
    <property type="protein sequence ID" value="RYC11891.1"/>
    <property type="molecule type" value="Genomic_DNA"/>
</dbReference>
<dbReference type="Pfam" id="PF14534">
    <property type="entry name" value="DUF4440"/>
    <property type="match status" value="1"/>
</dbReference>
<evidence type="ECO:0000313" key="2">
    <source>
        <dbReference type="EMBL" id="RYC11891.1"/>
    </source>
</evidence>
<protein>
    <submittedName>
        <fullName evidence="2">Nuclear transport factor 2 family protein</fullName>
    </submittedName>
</protein>
<gene>
    <name evidence="2" type="ORF">EUU22_12535</name>
</gene>
<dbReference type="Gene3D" id="3.10.450.50">
    <property type="match status" value="1"/>
</dbReference>
<dbReference type="InterPro" id="IPR027843">
    <property type="entry name" value="DUF4440"/>
</dbReference>
<sequence length="111" mass="12660">MMDFWKTEERLWREGAPAYEELMTGDCIMVFGPVGILERDRIAESIRAAPRWSSVEMSDQIVREHGGKVVILAYRARAEREGGGAYDACCTSTYIREGDVWRIAHHQQSPV</sequence>
<name>A0A4Q2T1T3_9HYPH</name>
<feature type="domain" description="DUF4440" evidence="1">
    <location>
        <begin position="16"/>
        <end position="103"/>
    </location>
</feature>
<evidence type="ECO:0000313" key="3">
    <source>
        <dbReference type="Proteomes" id="UP000291088"/>
    </source>
</evidence>
<dbReference type="InterPro" id="IPR032710">
    <property type="entry name" value="NTF2-like_dom_sf"/>
</dbReference>